<evidence type="ECO:0000256" key="1">
    <source>
        <dbReference type="ARBA" id="ARBA00023015"/>
    </source>
</evidence>
<keyword evidence="1" id="KW-0805">Transcription regulation</keyword>
<dbReference type="PROSITE" id="PS50995">
    <property type="entry name" value="HTH_MARR_2"/>
    <property type="match status" value="1"/>
</dbReference>
<sequence>MVADSSIDTADALEELSRTLRTVSTLLDKRIGGHLDGIPVAQWHVLAALDGGEPLPMASLQSATQLTGPSLTRLIDAMIDANLVLRKVGDVDRRHVLVAPTRRGSQLYASQRRALSSLREDLSADADEVIPAVLNLLDRLKADDRVG</sequence>
<dbReference type="GO" id="GO:0003677">
    <property type="term" value="F:DNA binding"/>
    <property type="evidence" value="ECO:0007669"/>
    <property type="project" value="UniProtKB-KW"/>
</dbReference>
<keyword evidence="6" id="KW-1185">Reference proteome</keyword>
<gene>
    <name evidence="5" type="ORF">MMAD_04660</name>
</gene>
<dbReference type="PANTHER" id="PTHR33164">
    <property type="entry name" value="TRANSCRIPTIONAL REGULATOR, MARR FAMILY"/>
    <property type="match status" value="1"/>
</dbReference>
<reference evidence="5 6" key="1">
    <citation type="journal article" date="2019" name="Emerg. Microbes Infect.">
        <title>Comprehensive subspecies identification of 175 nontuberculous mycobacteria species based on 7547 genomic profiles.</title>
        <authorList>
            <person name="Matsumoto Y."/>
            <person name="Kinjo T."/>
            <person name="Motooka D."/>
            <person name="Nabeya D."/>
            <person name="Jung N."/>
            <person name="Uechi K."/>
            <person name="Horii T."/>
            <person name="Iida T."/>
            <person name="Fujita J."/>
            <person name="Nakamura S."/>
        </authorList>
    </citation>
    <scope>NUCLEOTIDE SEQUENCE [LARGE SCALE GENOMIC DNA]</scope>
    <source>
        <strain evidence="5 6">JCM 13574</strain>
    </source>
</reference>
<keyword evidence="2" id="KW-0238">DNA-binding</keyword>
<dbReference type="InterPro" id="IPR039422">
    <property type="entry name" value="MarR/SlyA-like"/>
</dbReference>
<dbReference type="KEGG" id="mmag:MMAD_04660"/>
<evidence type="ECO:0000256" key="2">
    <source>
        <dbReference type="ARBA" id="ARBA00023125"/>
    </source>
</evidence>
<evidence type="ECO:0000313" key="6">
    <source>
        <dbReference type="Proteomes" id="UP000466517"/>
    </source>
</evidence>
<dbReference type="Proteomes" id="UP000466517">
    <property type="component" value="Chromosome"/>
</dbReference>
<dbReference type="GO" id="GO:0006950">
    <property type="term" value="P:response to stress"/>
    <property type="evidence" value="ECO:0007669"/>
    <property type="project" value="TreeGrafter"/>
</dbReference>
<evidence type="ECO:0000259" key="4">
    <source>
        <dbReference type="PROSITE" id="PS50995"/>
    </source>
</evidence>
<organism evidence="5 6">
    <name type="scientific">Mycolicibacterium madagascariense</name>
    <dbReference type="NCBI Taxonomy" id="212765"/>
    <lineage>
        <taxon>Bacteria</taxon>
        <taxon>Bacillati</taxon>
        <taxon>Actinomycetota</taxon>
        <taxon>Actinomycetes</taxon>
        <taxon>Mycobacteriales</taxon>
        <taxon>Mycobacteriaceae</taxon>
        <taxon>Mycolicibacterium</taxon>
    </lineage>
</organism>
<proteinExistence type="predicted"/>
<dbReference type="PANTHER" id="PTHR33164:SF64">
    <property type="entry name" value="TRANSCRIPTIONAL REGULATOR SLYA"/>
    <property type="match status" value="1"/>
</dbReference>
<evidence type="ECO:0000313" key="5">
    <source>
        <dbReference type="EMBL" id="BBZ26171.1"/>
    </source>
</evidence>
<dbReference type="AlphaFoldDB" id="A0A7I7XC21"/>
<dbReference type="Pfam" id="PF12802">
    <property type="entry name" value="MarR_2"/>
    <property type="match status" value="1"/>
</dbReference>
<keyword evidence="3" id="KW-0804">Transcription</keyword>
<dbReference type="Gene3D" id="1.10.10.10">
    <property type="entry name" value="Winged helix-like DNA-binding domain superfamily/Winged helix DNA-binding domain"/>
    <property type="match status" value="1"/>
</dbReference>
<dbReference type="RefSeq" id="WP_163731962.1">
    <property type="nucleotide sequence ID" value="NZ_AP022610.1"/>
</dbReference>
<name>A0A7I7XC21_9MYCO</name>
<dbReference type="InterPro" id="IPR036390">
    <property type="entry name" value="WH_DNA-bd_sf"/>
</dbReference>
<feature type="domain" description="HTH marR-type" evidence="4">
    <location>
        <begin position="13"/>
        <end position="142"/>
    </location>
</feature>
<dbReference type="InterPro" id="IPR000835">
    <property type="entry name" value="HTH_MarR-typ"/>
</dbReference>
<dbReference type="SUPFAM" id="SSF46785">
    <property type="entry name" value="Winged helix' DNA-binding domain"/>
    <property type="match status" value="1"/>
</dbReference>
<evidence type="ECO:0000256" key="3">
    <source>
        <dbReference type="ARBA" id="ARBA00023163"/>
    </source>
</evidence>
<accession>A0A7I7XC21</accession>
<dbReference type="GO" id="GO:0003700">
    <property type="term" value="F:DNA-binding transcription factor activity"/>
    <property type="evidence" value="ECO:0007669"/>
    <property type="project" value="InterPro"/>
</dbReference>
<protein>
    <recommendedName>
        <fullName evidence="4">HTH marR-type domain-containing protein</fullName>
    </recommendedName>
</protein>
<dbReference type="InterPro" id="IPR036388">
    <property type="entry name" value="WH-like_DNA-bd_sf"/>
</dbReference>
<dbReference type="EMBL" id="AP022610">
    <property type="protein sequence ID" value="BBZ26171.1"/>
    <property type="molecule type" value="Genomic_DNA"/>
</dbReference>
<dbReference type="SMART" id="SM00347">
    <property type="entry name" value="HTH_MARR"/>
    <property type="match status" value="1"/>
</dbReference>